<sequence length="359" mass="39316">MATNTRILVINPGSTSTKIAIYQQEKVIFLKTIKHAPEDLRKFKRITDQYEYRKDVIYKELSSADVPVETIDAVIGRGGLVKPIASGVYRINESMRNDLLECKRGEHASNLGALIASDIAKLIPNAEAFIADPVVVDELQPLARYSGHPIFERKSVFHALNQKAIARSHAKSIMKKYEDLNLIVVHLGGGITVGAHYKGKVIDVNQGLDGDGPFSPERSGTLPVGQLLKVAFSGIYSYNKMAEMIVGKGGMMAYLGTNDAYLAEREANKGDEKCSEVLAAMAYQVAKEIGAMSTVLKGKVDGILITGGIANSKWFCNMIIERVYRIAPVYIYPGQDEMGALAENALMAINGEIEIKEYI</sequence>
<evidence type="ECO:0000256" key="4">
    <source>
        <dbReference type="ARBA" id="ARBA00022679"/>
    </source>
</evidence>
<dbReference type="GO" id="GO:0006083">
    <property type="term" value="P:acetate metabolic process"/>
    <property type="evidence" value="ECO:0007669"/>
    <property type="project" value="TreeGrafter"/>
</dbReference>
<comment type="similarity">
    <text evidence="2 9 10">Belongs to the acetokinase family.</text>
</comment>
<evidence type="ECO:0000256" key="2">
    <source>
        <dbReference type="ARBA" id="ARBA00008748"/>
    </source>
</evidence>
<dbReference type="CDD" id="cd24011">
    <property type="entry name" value="ASKHA_NBD_BK"/>
    <property type="match status" value="1"/>
</dbReference>
<keyword evidence="7 9" id="KW-0067">ATP-binding</keyword>
<dbReference type="EC" id="2.7.2.7" evidence="9"/>
<evidence type="ECO:0000256" key="7">
    <source>
        <dbReference type="ARBA" id="ARBA00022840"/>
    </source>
</evidence>
<evidence type="ECO:0000256" key="5">
    <source>
        <dbReference type="ARBA" id="ARBA00022741"/>
    </source>
</evidence>
<dbReference type="Pfam" id="PF00871">
    <property type="entry name" value="Acetate_kinase"/>
    <property type="match status" value="1"/>
</dbReference>
<dbReference type="Proteomes" id="UP000032417">
    <property type="component" value="Chromosome 1"/>
</dbReference>
<name>A0A098C0Z1_9BACT</name>
<protein>
    <recommendedName>
        <fullName evidence="9">Probable butyrate kinase</fullName>
        <shortName evidence="9">BK</shortName>
        <ecNumber evidence="9">2.7.2.7</ecNumber>
    </recommendedName>
    <alternativeName>
        <fullName evidence="9">Branched-chain carboxylic acid kinase</fullName>
    </alternativeName>
</protein>
<evidence type="ECO:0000256" key="10">
    <source>
        <dbReference type="RuleBase" id="RU003835"/>
    </source>
</evidence>
<keyword evidence="4 9" id="KW-0808">Transferase</keyword>
<dbReference type="OrthoDB" id="9771859at2"/>
<dbReference type="PRINTS" id="PR00471">
    <property type="entry name" value="ACETATEKNASE"/>
</dbReference>
<dbReference type="InterPro" id="IPR023865">
    <property type="entry name" value="Aliphatic_acid_kinase_CS"/>
</dbReference>
<dbReference type="PATRIC" id="fig|1562970.3.peg.1847"/>
<keyword evidence="5 9" id="KW-0547">Nucleotide-binding</keyword>
<evidence type="ECO:0000256" key="6">
    <source>
        <dbReference type="ARBA" id="ARBA00022777"/>
    </source>
</evidence>
<dbReference type="GO" id="GO:0008776">
    <property type="term" value="F:acetate kinase activity"/>
    <property type="evidence" value="ECO:0007669"/>
    <property type="project" value="TreeGrafter"/>
</dbReference>
<dbReference type="HAMAP" id="MF_00542">
    <property type="entry name" value="Butyrate_kinase"/>
    <property type="match status" value="1"/>
</dbReference>
<dbReference type="GO" id="GO:0005524">
    <property type="term" value="F:ATP binding"/>
    <property type="evidence" value="ECO:0007669"/>
    <property type="project" value="UniProtKB-KW"/>
</dbReference>
<accession>A0A098C0Z1</accession>
<evidence type="ECO:0000256" key="8">
    <source>
        <dbReference type="ARBA" id="ARBA00048596"/>
    </source>
</evidence>
<gene>
    <name evidence="11" type="primary">buk1</name>
    <name evidence="9" type="synonym">buk</name>
    <name evidence="11" type="ORF">ING2E5B_1866</name>
</gene>
<evidence type="ECO:0000313" key="12">
    <source>
        <dbReference type="Proteomes" id="UP000032417"/>
    </source>
</evidence>
<keyword evidence="3 9" id="KW-0963">Cytoplasm</keyword>
<keyword evidence="6 9" id="KW-0418">Kinase</keyword>
<dbReference type="AlphaFoldDB" id="A0A098C0Z1"/>
<reference evidence="11 12" key="1">
    <citation type="submission" date="2014-08" db="EMBL/GenBank/DDBJ databases">
        <authorList>
            <person name="Wibberg D."/>
        </authorList>
    </citation>
    <scope>NUCLEOTIDE SEQUENCE [LARGE SCALE GENOMIC DNA]</scope>
    <source>
        <strain evidence="12">ING2-E5B</strain>
    </source>
</reference>
<dbReference type="GO" id="GO:0005737">
    <property type="term" value="C:cytoplasm"/>
    <property type="evidence" value="ECO:0007669"/>
    <property type="project" value="UniProtKB-SubCell"/>
</dbReference>
<dbReference type="PROSITE" id="PS01076">
    <property type="entry name" value="ACETATE_KINASE_2"/>
    <property type="match status" value="1"/>
</dbReference>
<comment type="subcellular location">
    <subcellularLocation>
        <location evidence="1 9">Cytoplasm</location>
    </subcellularLocation>
</comment>
<dbReference type="SUPFAM" id="SSF53067">
    <property type="entry name" value="Actin-like ATPase domain"/>
    <property type="match status" value="2"/>
</dbReference>
<dbReference type="InterPro" id="IPR043129">
    <property type="entry name" value="ATPase_NBD"/>
</dbReference>
<dbReference type="KEGG" id="pbt:ING2E5B_1866"/>
<comment type="catalytic activity">
    <reaction evidence="8 9">
        <text>butanoate + ATP = butanoyl phosphate + ADP</text>
        <dbReference type="Rhea" id="RHEA:13585"/>
        <dbReference type="ChEBI" id="CHEBI:17968"/>
        <dbReference type="ChEBI" id="CHEBI:30616"/>
        <dbReference type="ChEBI" id="CHEBI:58079"/>
        <dbReference type="ChEBI" id="CHEBI:456216"/>
        <dbReference type="EC" id="2.7.2.7"/>
    </reaction>
</comment>
<keyword evidence="12" id="KW-1185">Reference proteome</keyword>
<dbReference type="NCBIfam" id="TIGR02707">
    <property type="entry name" value="butyr_kinase"/>
    <property type="match status" value="1"/>
</dbReference>
<evidence type="ECO:0000256" key="3">
    <source>
        <dbReference type="ARBA" id="ARBA00022490"/>
    </source>
</evidence>
<dbReference type="Gene3D" id="3.30.420.40">
    <property type="match status" value="2"/>
</dbReference>
<dbReference type="PANTHER" id="PTHR21060:SF3">
    <property type="entry name" value="BUTYRATE KINASE 2-RELATED"/>
    <property type="match status" value="1"/>
</dbReference>
<dbReference type="InterPro" id="IPR000890">
    <property type="entry name" value="Aliphatic_acid_kin_short-chain"/>
</dbReference>
<dbReference type="GO" id="GO:0047761">
    <property type="term" value="F:butyrate kinase activity"/>
    <property type="evidence" value="ECO:0007669"/>
    <property type="project" value="UniProtKB-UniRule"/>
</dbReference>
<evidence type="ECO:0000256" key="9">
    <source>
        <dbReference type="HAMAP-Rule" id="MF_00542"/>
    </source>
</evidence>
<dbReference type="InterPro" id="IPR011245">
    <property type="entry name" value="Butyrate_kin"/>
</dbReference>
<dbReference type="STRING" id="1562970.ING2E5B_1866"/>
<evidence type="ECO:0000313" key="11">
    <source>
        <dbReference type="EMBL" id="CEA16604.1"/>
    </source>
</evidence>
<dbReference type="NCBIfam" id="NF002834">
    <property type="entry name" value="PRK03011.1-5"/>
    <property type="match status" value="1"/>
</dbReference>
<evidence type="ECO:0000256" key="1">
    <source>
        <dbReference type="ARBA" id="ARBA00004496"/>
    </source>
</evidence>
<proteinExistence type="inferred from homology"/>
<organism evidence="11 12">
    <name type="scientific">Fermentimonas caenicola</name>
    <dbReference type="NCBI Taxonomy" id="1562970"/>
    <lineage>
        <taxon>Bacteria</taxon>
        <taxon>Pseudomonadati</taxon>
        <taxon>Bacteroidota</taxon>
        <taxon>Bacteroidia</taxon>
        <taxon>Bacteroidales</taxon>
        <taxon>Dysgonomonadaceae</taxon>
        <taxon>Fermentimonas</taxon>
    </lineage>
</organism>
<dbReference type="EMBL" id="LN515532">
    <property type="protein sequence ID" value="CEA16604.1"/>
    <property type="molecule type" value="Genomic_DNA"/>
</dbReference>
<dbReference type="PANTHER" id="PTHR21060">
    <property type="entry name" value="ACETATE KINASE"/>
    <property type="match status" value="1"/>
</dbReference>
<dbReference type="HOGENOM" id="CLU_048716_0_0_10"/>
<dbReference type="PIRSF" id="PIRSF036458">
    <property type="entry name" value="Butyrate_kin"/>
    <property type="match status" value="1"/>
</dbReference>
<dbReference type="PROSITE" id="PS01075">
    <property type="entry name" value="ACETATE_KINASE_1"/>
    <property type="match status" value="1"/>
</dbReference>